<name>A0A1H4EXF8_9BURK</name>
<organism evidence="1 2">
    <name type="scientific">Acidovorax soli</name>
    <dbReference type="NCBI Taxonomy" id="592050"/>
    <lineage>
        <taxon>Bacteria</taxon>
        <taxon>Pseudomonadati</taxon>
        <taxon>Pseudomonadota</taxon>
        <taxon>Betaproteobacteria</taxon>
        <taxon>Burkholderiales</taxon>
        <taxon>Comamonadaceae</taxon>
        <taxon>Acidovorax</taxon>
    </lineage>
</organism>
<dbReference type="Proteomes" id="UP000199002">
    <property type="component" value="Unassembled WGS sequence"/>
</dbReference>
<gene>
    <name evidence="1" type="ORF">SAMN05421875_1439</name>
</gene>
<proteinExistence type="predicted"/>
<evidence type="ECO:0000313" key="1">
    <source>
        <dbReference type="EMBL" id="SEA89743.1"/>
    </source>
</evidence>
<keyword evidence="2" id="KW-1185">Reference proteome</keyword>
<dbReference type="EMBL" id="FNQJ01000043">
    <property type="protein sequence ID" value="SEA89743.1"/>
    <property type="molecule type" value="Genomic_DNA"/>
</dbReference>
<dbReference type="GeneID" id="34234223"/>
<evidence type="ECO:0000313" key="2">
    <source>
        <dbReference type="Proteomes" id="UP000199002"/>
    </source>
</evidence>
<dbReference type="STRING" id="592050.SAMN05421875_1439"/>
<reference evidence="2" key="1">
    <citation type="submission" date="2016-10" db="EMBL/GenBank/DDBJ databases">
        <authorList>
            <person name="Varghese N."/>
            <person name="Submissions S."/>
        </authorList>
    </citation>
    <scope>NUCLEOTIDE SEQUENCE [LARGE SCALE GENOMIC DNA]</scope>
    <source>
        <strain evidence="2">DSM 25157</strain>
    </source>
</reference>
<accession>A0A1H4EXF8</accession>
<sequence>MKKPKQSKASGGGRSQTGGLRAMCADIAGDDVSLTFIEGHDDAILGVAEDDGIWRVVYSEALIIRKLKDRDGMSSSGAQEFFEYNFVGAMLGHATPVFVKGS</sequence>
<dbReference type="AlphaFoldDB" id="A0A1H4EXF8"/>
<protein>
    <submittedName>
        <fullName evidence="1">Uncharacterized protein</fullName>
    </submittedName>
</protein>
<dbReference type="RefSeq" id="WP_139285406.1">
    <property type="nucleotide sequence ID" value="NZ_FNQJ01000043.1"/>
</dbReference>